<dbReference type="RefSeq" id="WP_337896066.1">
    <property type="nucleotide sequence ID" value="NZ_JBAHUZ010000033.1"/>
</dbReference>
<comment type="caution">
    <text evidence="1">The sequence shown here is derived from an EMBL/GenBank/DDBJ whole genome shotgun (WGS) entry which is preliminary data.</text>
</comment>
<proteinExistence type="predicted"/>
<evidence type="ECO:0000313" key="1">
    <source>
        <dbReference type="EMBL" id="MEJ4139502.1"/>
    </source>
</evidence>
<reference evidence="1 2" key="1">
    <citation type="submission" date="2024-02" db="EMBL/GenBank/DDBJ databases">
        <title>Whole genome sequencing and characterization of Corynebacterium isolated from the ocular surface of dry eye disease sufferers.</title>
        <authorList>
            <person name="Naqvi M."/>
        </authorList>
    </citation>
    <scope>NUCLEOTIDE SEQUENCE [LARGE SCALE GENOMIC DNA]</scope>
    <source>
        <strain evidence="1 2">PCR27</strain>
    </source>
</reference>
<protein>
    <recommendedName>
        <fullName evidence="3">HNH endonuclease</fullName>
    </recommendedName>
</protein>
<evidence type="ECO:0008006" key="3">
    <source>
        <dbReference type="Google" id="ProtNLM"/>
    </source>
</evidence>
<organism evidence="1 2">
    <name type="scientific">Corynebacterium marquesiae</name>
    <dbReference type="NCBI Taxonomy" id="2913503"/>
    <lineage>
        <taxon>Bacteria</taxon>
        <taxon>Bacillati</taxon>
        <taxon>Actinomycetota</taxon>
        <taxon>Actinomycetes</taxon>
        <taxon>Mycobacteriales</taxon>
        <taxon>Corynebacteriaceae</taxon>
        <taxon>Corynebacterium</taxon>
    </lineage>
</organism>
<keyword evidence="2" id="KW-1185">Reference proteome</keyword>
<evidence type="ECO:0000313" key="2">
    <source>
        <dbReference type="Proteomes" id="UP001372244"/>
    </source>
</evidence>
<accession>A0ABU8P8G7</accession>
<dbReference type="Proteomes" id="UP001372244">
    <property type="component" value="Unassembled WGS sequence"/>
</dbReference>
<gene>
    <name evidence="1" type="ORF">V5S76_10360</name>
</gene>
<dbReference type="EMBL" id="JBAHUZ010000033">
    <property type="protein sequence ID" value="MEJ4139502.1"/>
    <property type="molecule type" value="Genomic_DNA"/>
</dbReference>
<sequence>MTNEFELRDTARELKAHYLQLHALKHTTPNPPEVKTRNSVKGLGPKSPGNWLWVNRYVEMEQNLRELALNAFGTDGINIRIHDGDLAAPRLCHLIAYHAQPLSELDWAADLMQELEDQARTINRWCNPPETPRALIRQAQHSTQLLTAAHTAKAASAATGKRIDRKQITYLGRAGHITTHQDTQGNTCYNLGEVINHINKTNQ</sequence>
<name>A0ABU8P8G7_9CORY</name>